<accession>A0A5J4THY7</accession>
<dbReference type="SUPFAM" id="SSF51126">
    <property type="entry name" value="Pectin lyase-like"/>
    <property type="match status" value="1"/>
</dbReference>
<evidence type="ECO:0000313" key="2">
    <source>
        <dbReference type="Proteomes" id="UP000324800"/>
    </source>
</evidence>
<reference evidence="1 2" key="1">
    <citation type="submission" date="2019-03" db="EMBL/GenBank/DDBJ databases">
        <title>Single cell metagenomics reveals metabolic interactions within the superorganism composed of flagellate Streblomastix strix and complex community of Bacteroidetes bacteria on its surface.</title>
        <authorList>
            <person name="Treitli S.C."/>
            <person name="Kolisko M."/>
            <person name="Husnik F."/>
            <person name="Keeling P."/>
            <person name="Hampl V."/>
        </authorList>
    </citation>
    <scope>NUCLEOTIDE SEQUENCE [LARGE SCALE GENOMIC DNA]</scope>
    <source>
        <strain evidence="1">ST1C</strain>
    </source>
</reference>
<dbReference type="InterPro" id="IPR011050">
    <property type="entry name" value="Pectin_lyase_fold/virulence"/>
</dbReference>
<gene>
    <name evidence="1" type="ORF">EZS28_046489</name>
</gene>
<dbReference type="EMBL" id="SNRW01030540">
    <property type="protein sequence ID" value="KAA6357984.1"/>
    <property type="molecule type" value="Genomic_DNA"/>
</dbReference>
<name>A0A5J4THY7_9EUKA</name>
<feature type="non-terminal residue" evidence="1">
    <location>
        <position position="380"/>
    </location>
</feature>
<protein>
    <recommendedName>
        <fullName evidence="3">Right handed beta helix domain-containing protein</fullName>
    </recommendedName>
</protein>
<evidence type="ECO:0008006" key="3">
    <source>
        <dbReference type="Google" id="ProtNLM"/>
    </source>
</evidence>
<dbReference type="InterPro" id="IPR012334">
    <property type="entry name" value="Pectin_lyas_fold"/>
</dbReference>
<dbReference type="AlphaFoldDB" id="A0A5J4THY7"/>
<dbReference type="Proteomes" id="UP000324800">
    <property type="component" value="Unassembled WGS sequence"/>
</dbReference>
<dbReference type="Gene3D" id="2.160.20.10">
    <property type="entry name" value="Single-stranded right-handed beta-helix, Pectin lyase-like"/>
    <property type="match status" value="1"/>
</dbReference>
<sequence length="380" mass="40966">MYVDLSFNAPNNEGGGIFAQLQESGGTLTITNQTSFVQCINTENEGGGMVIFSNGSNSRCIISDNVIFEKCKAIWGGAICNIQRDGASVEVHDITFEKCEAIGGGAIIIAQYEGTSFEVHDVIFEKCDAYQQDGGAIYIIQNGRVSFDVHNVLFKECEAIQFGGTIFIFSVPYWGDMGPGTTTISESTFSGSKSVNRGGAIYTVLYDDAALTIDNTQFNFCYSSDSDGGSIFALIYEGSLSLNQVIFTDCNCTQPGSGGAIAIGQLQSNCRISIIESSFTNCKTLPGSYSQYGWGGAIYIQMGFEVSDLSSTNFLLTDLSFTNCAAFENIGNNLHILSPNTYNTGIAIAANSLLTVKDQSKPPKLIPDLYTNDKYSKDYM</sequence>
<evidence type="ECO:0000313" key="1">
    <source>
        <dbReference type="EMBL" id="KAA6357984.1"/>
    </source>
</evidence>
<comment type="caution">
    <text evidence="1">The sequence shown here is derived from an EMBL/GenBank/DDBJ whole genome shotgun (WGS) entry which is preliminary data.</text>
</comment>
<proteinExistence type="predicted"/>
<organism evidence="1 2">
    <name type="scientific">Streblomastix strix</name>
    <dbReference type="NCBI Taxonomy" id="222440"/>
    <lineage>
        <taxon>Eukaryota</taxon>
        <taxon>Metamonada</taxon>
        <taxon>Preaxostyla</taxon>
        <taxon>Oxymonadida</taxon>
        <taxon>Streblomastigidae</taxon>
        <taxon>Streblomastix</taxon>
    </lineage>
</organism>